<keyword evidence="1" id="KW-0175">Coiled coil</keyword>
<evidence type="ECO:0000313" key="3">
    <source>
        <dbReference type="Proteomes" id="UP000231371"/>
    </source>
</evidence>
<reference evidence="2 3" key="1">
    <citation type="submission" date="2017-09" db="EMBL/GenBank/DDBJ databases">
        <title>Depth-based differentiation of microbial function through sediment-hosted aquifers and enrichment of novel symbionts in the deep terrestrial subsurface.</title>
        <authorList>
            <person name="Probst A.J."/>
            <person name="Ladd B."/>
            <person name="Jarett J.K."/>
            <person name="Geller-Mcgrath D.E."/>
            <person name="Sieber C.M."/>
            <person name="Emerson J.B."/>
            <person name="Anantharaman K."/>
            <person name="Thomas B.C."/>
            <person name="Malmstrom R."/>
            <person name="Stieglmeier M."/>
            <person name="Klingl A."/>
            <person name="Woyke T."/>
            <person name="Ryan C.M."/>
            <person name="Banfield J.F."/>
        </authorList>
    </citation>
    <scope>NUCLEOTIDE SEQUENCE [LARGE SCALE GENOMIC DNA]</scope>
    <source>
        <strain evidence="2">CG11_big_fil_rev_8_21_14_0_20_40_12</strain>
    </source>
</reference>
<feature type="coiled-coil region" evidence="1">
    <location>
        <begin position="29"/>
        <end position="98"/>
    </location>
</feature>
<feature type="coiled-coil region" evidence="1">
    <location>
        <begin position="162"/>
        <end position="189"/>
    </location>
</feature>
<accession>A0A2H0KF89</accession>
<evidence type="ECO:0000256" key="1">
    <source>
        <dbReference type="SAM" id="Coils"/>
    </source>
</evidence>
<dbReference type="Gene3D" id="2.70.70.10">
    <property type="entry name" value="Glucose Permease (Domain IIA)"/>
    <property type="match status" value="1"/>
</dbReference>
<dbReference type="SUPFAM" id="SSF51261">
    <property type="entry name" value="Duplicated hybrid motif"/>
    <property type="match status" value="1"/>
</dbReference>
<dbReference type="EMBL" id="PCVI01000053">
    <property type="protein sequence ID" value="PIQ69902.1"/>
    <property type="molecule type" value="Genomic_DNA"/>
</dbReference>
<name>A0A2H0KF89_9BACT</name>
<evidence type="ECO:0000313" key="2">
    <source>
        <dbReference type="EMBL" id="PIQ69902.1"/>
    </source>
</evidence>
<gene>
    <name evidence="2" type="ORF">COV89_03370</name>
</gene>
<proteinExistence type="predicted"/>
<sequence>MKKIVLFFFSFLLLFFFLGHAGMLFANEQDDILKKIAEYQQQIDSLQNQEKTLKQQIALMDSQIKLTGLKIIETQTKIKVLMEEIKTLSVKIVRLEESLNFISKVLLERLAEAYKSSRVDSVVLLFSSRNFSEFILRYRYLQKVQFHDHELLLSIEKTRTNYDDQKTLKAEAQASMEKLEKQLVVQKSELNSQVAVRKKLLDETKGKEATYQKLLADARAELEAILGILEGKGSEKEVRKVSSGERIASVIGGASCNSSGTHLHFMIVQDNQTKNPLSYLKGVDFENCTGSSCGSGDGDSISMSGDWEWPLNPKISIYQGYGNTWAIRNTWVGRIYNFHNGIDIKGSSLEIKTPKSGTLYLGSFVGNCILRYVRVHHDEGFDTYYLHVNY</sequence>
<dbReference type="Proteomes" id="UP000231371">
    <property type="component" value="Unassembled WGS sequence"/>
</dbReference>
<dbReference type="AlphaFoldDB" id="A0A2H0KF89"/>
<organism evidence="2 3">
    <name type="scientific">Candidatus Shapirobacteria bacterium CG11_big_fil_rev_8_21_14_0_20_40_12</name>
    <dbReference type="NCBI Taxonomy" id="1974889"/>
    <lineage>
        <taxon>Bacteria</taxon>
        <taxon>Candidatus Shapironibacteriota</taxon>
    </lineage>
</organism>
<dbReference type="InterPro" id="IPR011055">
    <property type="entry name" value="Dup_hybrid_motif"/>
</dbReference>
<dbReference type="Gene3D" id="6.10.250.3150">
    <property type="match status" value="1"/>
</dbReference>
<protein>
    <recommendedName>
        <fullName evidence="4">Peptidase M23 domain-containing protein</fullName>
    </recommendedName>
</protein>
<comment type="caution">
    <text evidence="2">The sequence shown here is derived from an EMBL/GenBank/DDBJ whole genome shotgun (WGS) entry which is preliminary data.</text>
</comment>
<evidence type="ECO:0008006" key="4">
    <source>
        <dbReference type="Google" id="ProtNLM"/>
    </source>
</evidence>